<organism evidence="2 3">
    <name type="scientific">Laetiporus sulphureus 93-53</name>
    <dbReference type="NCBI Taxonomy" id="1314785"/>
    <lineage>
        <taxon>Eukaryota</taxon>
        <taxon>Fungi</taxon>
        <taxon>Dikarya</taxon>
        <taxon>Basidiomycota</taxon>
        <taxon>Agaricomycotina</taxon>
        <taxon>Agaricomycetes</taxon>
        <taxon>Polyporales</taxon>
        <taxon>Laetiporus</taxon>
    </lineage>
</organism>
<keyword evidence="3" id="KW-1185">Reference proteome</keyword>
<dbReference type="EMBL" id="KV427627">
    <property type="protein sequence ID" value="KZT05830.1"/>
    <property type="molecule type" value="Genomic_DNA"/>
</dbReference>
<dbReference type="GeneID" id="63826058"/>
<dbReference type="RefSeq" id="XP_040763570.1">
    <property type="nucleotide sequence ID" value="XM_040909029.1"/>
</dbReference>
<name>A0A165DXM8_9APHY</name>
<sequence length="64" mass="7284">MGVVESAGNGSETRESFLRRAKVRDRERIDESAGASRISQSITSETINVREAYRGQRRKTRDQQ</sequence>
<evidence type="ECO:0000313" key="2">
    <source>
        <dbReference type="EMBL" id="KZT05830.1"/>
    </source>
</evidence>
<protein>
    <submittedName>
        <fullName evidence="2">Uncharacterized protein</fullName>
    </submittedName>
</protein>
<accession>A0A165DXM8</accession>
<dbReference type="Proteomes" id="UP000076871">
    <property type="component" value="Unassembled WGS sequence"/>
</dbReference>
<evidence type="ECO:0000313" key="3">
    <source>
        <dbReference type="Proteomes" id="UP000076871"/>
    </source>
</evidence>
<reference evidence="2 3" key="1">
    <citation type="journal article" date="2016" name="Mol. Biol. Evol.">
        <title>Comparative Genomics of Early-Diverging Mushroom-Forming Fungi Provides Insights into the Origins of Lignocellulose Decay Capabilities.</title>
        <authorList>
            <person name="Nagy L.G."/>
            <person name="Riley R."/>
            <person name="Tritt A."/>
            <person name="Adam C."/>
            <person name="Daum C."/>
            <person name="Floudas D."/>
            <person name="Sun H."/>
            <person name="Yadav J.S."/>
            <person name="Pangilinan J."/>
            <person name="Larsson K.H."/>
            <person name="Matsuura K."/>
            <person name="Barry K."/>
            <person name="Labutti K."/>
            <person name="Kuo R."/>
            <person name="Ohm R.A."/>
            <person name="Bhattacharya S.S."/>
            <person name="Shirouzu T."/>
            <person name="Yoshinaga Y."/>
            <person name="Martin F.M."/>
            <person name="Grigoriev I.V."/>
            <person name="Hibbett D.S."/>
        </authorList>
    </citation>
    <scope>NUCLEOTIDE SEQUENCE [LARGE SCALE GENOMIC DNA]</scope>
    <source>
        <strain evidence="2 3">93-53</strain>
    </source>
</reference>
<proteinExistence type="predicted"/>
<feature type="region of interest" description="Disordered" evidence="1">
    <location>
        <begin position="1"/>
        <end position="43"/>
    </location>
</feature>
<evidence type="ECO:0000256" key="1">
    <source>
        <dbReference type="SAM" id="MobiDB-lite"/>
    </source>
</evidence>
<gene>
    <name evidence="2" type="ORF">LAESUDRAFT_726407</name>
</gene>
<dbReference type="InParanoid" id="A0A165DXM8"/>
<feature type="compositionally biased region" description="Basic and acidic residues" evidence="1">
    <location>
        <begin position="12"/>
        <end position="31"/>
    </location>
</feature>
<dbReference type="AlphaFoldDB" id="A0A165DXM8"/>